<dbReference type="CDD" id="cd03674">
    <property type="entry name" value="NUDIX_Hydrolase"/>
    <property type="match status" value="1"/>
</dbReference>
<organism evidence="3 4">
    <name type="scientific">Occultella aeris</name>
    <dbReference type="NCBI Taxonomy" id="2761496"/>
    <lineage>
        <taxon>Bacteria</taxon>
        <taxon>Bacillati</taxon>
        <taxon>Actinomycetota</taxon>
        <taxon>Actinomycetes</taxon>
        <taxon>Micrococcales</taxon>
        <taxon>Ruaniaceae</taxon>
        <taxon>Occultella</taxon>
    </lineage>
</organism>
<evidence type="ECO:0000313" key="3">
    <source>
        <dbReference type="EMBL" id="VZO34729.1"/>
    </source>
</evidence>
<dbReference type="PANTHER" id="PTHR43736">
    <property type="entry name" value="ADP-RIBOSE PYROPHOSPHATASE"/>
    <property type="match status" value="1"/>
</dbReference>
<dbReference type="RefSeq" id="WP_156738618.1">
    <property type="nucleotide sequence ID" value="NZ_CACRYJ010000003.1"/>
</dbReference>
<evidence type="ECO:0000313" key="4">
    <source>
        <dbReference type="Proteomes" id="UP000419743"/>
    </source>
</evidence>
<dbReference type="Pfam" id="PF00293">
    <property type="entry name" value="NUDIX"/>
    <property type="match status" value="1"/>
</dbReference>
<sequence>MWRHGTSAHLTASCIVLDADRTHVLLTLHAKIGLWLPFGGHFEPEDISIRDAAERETREESGLSGVQLGELVDLDRHALPTSAYSHCTEHLDLRFVGVDPAGRTEPVVSDESDDVRWWPLDALPTPIGADVGRLVRAGIAGVIAPRP</sequence>
<dbReference type="Proteomes" id="UP000419743">
    <property type="component" value="Unassembled WGS sequence"/>
</dbReference>
<name>A0A7M4DD21_9MICO</name>
<dbReference type="InterPro" id="IPR000086">
    <property type="entry name" value="NUDIX_hydrolase_dom"/>
</dbReference>
<comment type="caution">
    <text evidence="3">The sequence shown here is derived from an EMBL/GenBank/DDBJ whole genome shotgun (WGS) entry which is preliminary data.</text>
</comment>
<gene>
    <name evidence="3" type="ORF">HALOF300_00007</name>
</gene>
<dbReference type="SUPFAM" id="SSF55811">
    <property type="entry name" value="Nudix"/>
    <property type="match status" value="1"/>
</dbReference>
<protein>
    <submittedName>
        <fullName evidence="3">NUDIX domain protein</fullName>
    </submittedName>
</protein>
<accession>A0A7M4DD21</accession>
<dbReference type="AlphaFoldDB" id="A0A7M4DD21"/>
<evidence type="ECO:0000259" key="2">
    <source>
        <dbReference type="PROSITE" id="PS51462"/>
    </source>
</evidence>
<keyword evidence="4" id="KW-1185">Reference proteome</keyword>
<dbReference type="EMBL" id="CACRYJ010000003">
    <property type="protein sequence ID" value="VZO34729.1"/>
    <property type="molecule type" value="Genomic_DNA"/>
</dbReference>
<proteinExistence type="inferred from homology"/>
<feature type="domain" description="Nudix hydrolase" evidence="2">
    <location>
        <begin position="7"/>
        <end position="140"/>
    </location>
</feature>
<dbReference type="PANTHER" id="PTHR43736:SF1">
    <property type="entry name" value="DIHYDRONEOPTERIN TRIPHOSPHATE DIPHOSPHATASE"/>
    <property type="match status" value="1"/>
</dbReference>
<dbReference type="Gene3D" id="3.90.79.10">
    <property type="entry name" value="Nucleoside Triphosphate Pyrophosphohydrolase"/>
    <property type="match status" value="1"/>
</dbReference>
<comment type="similarity">
    <text evidence="1">Belongs to the Nudix hydrolase family.</text>
</comment>
<dbReference type="PROSITE" id="PS51462">
    <property type="entry name" value="NUDIX"/>
    <property type="match status" value="1"/>
</dbReference>
<dbReference type="InterPro" id="IPR015797">
    <property type="entry name" value="NUDIX_hydrolase-like_dom_sf"/>
</dbReference>
<evidence type="ECO:0000256" key="1">
    <source>
        <dbReference type="ARBA" id="ARBA00005582"/>
    </source>
</evidence>
<reference evidence="3 4" key="1">
    <citation type="submission" date="2019-11" db="EMBL/GenBank/DDBJ databases">
        <authorList>
            <person name="Criscuolo A."/>
        </authorList>
    </citation>
    <scope>NUCLEOTIDE SEQUENCE [LARGE SCALE GENOMIC DNA]</scope>
    <source>
        <strain evidence="3">CIP111667</strain>
    </source>
</reference>